<dbReference type="InterPro" id="IPR057326">
    <property type="entry name" value="KR_dom"/>
</dbReference>
<gene>
    <name evidence="11" type="ORF">FXF68_35115</name>
</gene>
<feature type="region of interest" description="N-terminal hotdog fold" evidence="6">
    <location>
        <begin position="3482"/>
        <end position="3603"/>
    </location>
</feature>
<dbReference type="Gene3D" id="3.40.47.10">
    <property type="match status" value="3"/>
</dbReference>
<dbReference type="CDD" id="cd00833">
    <property type="entry name" value="PKS"/>
    <property type="match status" value="3"/>
</dbReference>
<dbReference type="Pfam" id="PF22953">
    <property type="entry name" value="SpnB_Rossmann"/>
    <property type="match status" value="1"/>
</dbReference>
<dbReference type="InterPro" id="IPR016039">
    <property type="entry name" value="Thiolase-like"/>
</dbReference>
<dbReference type="InterPro" id="IPR001227">
    <property type="entry name" value="Ac_transferase_dom_sf"/>
</dbReference>
<evidence type="ECO:0000259" key="8">
    <source>
        <dbReference type="PROSITE" id="PS50075"/>
    </source>
</evidence>
<dbReference type="Gene3D" id="3.30.70.3290">
    <property type="match status" value="2"/>
</dbReference>
<dbReference type="Pfam" id="PF08659">
    <property type="entry name" value="KR"/>
    <property type="match status" value="1"/>
</dbReference>
<evidence type="ECO:0000313" key="12">
    <source>
        <dbReference type="Proteomes" id="UP000323505"/>
    </source>
</evidence>
<feature type="active site" description="Proton acceptor; for dehydratase activity" evidence="6">
    <location>
        <position position="1788"/>
    </location>
</feature>
<dbReference type="Gene3D" id="3.10.129.110">
    <property type="entry name" value="Polyketide synthase dehydratase"/>
    <property type="match status" value="2"/>
</dbReference>
<dbReference type="GO" id="GO:0005886">
    <property type="term" value="C:plasma membrane"/>
    <property type="evidence" value="ECO:0007669"/>
    <property type="project" value="TreeGrafter"/>
</dbReference>
<dbReference type="PROSITE" id="PS50075">
    <property type="entry name" value="CARRIER"/>
    <property type="match status" value="2"/>
</dbReference>
<dbReference type="InterPro" id="IPR049552">
    <property type="entry name" value="PKS_DH_N"/>
</dbReference>
<evidence type="ECO:0000256" key="5">
    <source>
        <dbReference type="ARBA" id="ARBA00023315"/>
    </source>
</evidence>
<feature type="active site" description="Proton donor; for dehydratase activity" evidence="6">
    <location>
        <position position="1953"/>
    </location>
</feature>
<dbReference type="Pfam" id="PF14765">
    <property type="entry name" value="PS-DH"/>
    <property type="match status" value="1"/>
</dbReference>
<dbReference type="SMART" id="SM00825">
    <property type="entry name" value="PKS_KS"/>
    <property type="match status" value="3"/>
</dbReference>
<evidence type="ECO:0000256" key="2">
    <source>
        <dbReference type="ARBA" id="ARBA00022553"/>
    </source>
</evidence>
<reference evidence="11 12" key="1">
    <citation type="submission" date="2019-08" db="EMBL/GenBank/DDBJ databases">
        <title>Actinomadura sp. nov. CYP1-5 isolated from mountain soil.</title>
        <authorList>
            <person name="Songsumanus A."/>
            <person name="Kuncharoen N."/>
            <person name="Kudo T."/>
            <person name="Yuki M."/>
            <person name="Igarashi Y."/>
            <person name="Tanasupawat S."/>
        </authorList>
    </citation>
    <scope>NUCLEOTIDE SEQUENCE [LARGE SCALE GENOMIC DNA]</scope>
    <source>
        <strain evidence="11 12">CYP1-5</strain>
    </source>
</reference>
<dbReference type="Pfam" id="PF16197">
    <property type="entry name" value="KAsynt_C_assoc"/>
    <property type="match status" value="3"/>
</dbReference>
<dbReference type="GO" id="GO:0004315">
    <property type="term" value="F:3-oxoacyl-[acyl-carrier-protein] synthase activity"/>
    <property type="evidence" value="ECO:0007669"/>
    <property type="project" value="InterPro"/>
</dbReference>
<feature type="region of interest" description="Disordered" evidence="7">
    <location>
        <begin position="3571"/>
        <end position="3606"/>
    </location>
</feature>
<dbReference type="PROSITE" id="PS00012">
    <property type="entry name" value="PHOSPHOPANTETHEINE"/>
    <property type="match status" value="2"/>
</dbReference>
<organism evidence="11 12">
    <name type="scientific">Actinomadura decatromicini</name>
    <dbReference type="NCBI Taxonomy" id="2604572"/>
    <lineage>
        <taxon>Bacteria</taxon>
        <taxon>Bacillati</taxon>
        <taxon>Actinomycetota</taxon>
        <taxon>Actinomycetes</taxon>
        <taxon>Streptosporangiales</taxon>
        <taxon>Thermomonosporaceae</taxon>
        <taxon>Actinomadura</taxon>
    </lineage>
</organism>
<keyword evidence="2" id="KW-0597">Phosphoprotein</keyword>
<dbReference type="PANTHER" id="PTHR43775:SF51">
    <property type="entry name" value="INACTIVE PHENOLPHTHIOCEROL SYNTHESIS POLYKETIDE SYNTHASE TYPE I PKS1-RELATED"/>
    <property type="match status" value="1"/>
</dbReference>
<dbReference type="Pfam" id="PF00550">
    <property type="entry name" value="PP-binding"/>
    <property type="match status" value="2"/>
</dbReference>
<dbReference type="Pfam" id="PF02801">
    <property type="entry name" value="Ketoacyl-synt_C"/>
    <property type="match status" value="3"/>
</dbReference>
<evidence type="ECO:0000256" key="1">
    <source>
        <dbReference type="ARBA" id="ARBA00022450"/>
    </source>
</evidence>
<dbReference type="InterPro" id="IPR020806">
    <property type="entry name" value="PKS_PP-bd"/>
</dbReference>
<evidence type="ECO:0000256" key="3">
    <source>
        <dbReference type="ARBA" id="ARBA00022679"/>
    </source>
</evidence>
<protein>
    <submittedName>
        <fullName evidence="11">SDR family NAD(P)-dependent oxidoreductase</fullName>
    </submittedName>
</protein>
<feature type="domain" description="PKS/mFAS DH" evidence="10">
    <location>
        <begin position="3482"/>
        <end position="3606"/>
    </location>
</feature>
<dbReference type="SUPFAM" id="SSF51735">
    <property type="entry name" value="NAD(P)-binding Rossmann-fold domains"/>
    <property type="match status" value="2"/>
</dbReference>
<evidence type="ECO:0000259" key="10">
    <source>
        <dbReference type="PROSITE" id="PS52019"/>
    </source>
</evidence>
<dbReference type="SMART" id="SM00827">
    <property type="entry name" value="PKS_AT"/>
    <property type="match status" value="2"/>
</dbReference>
<feature type="domain" description="Ketosynthase family 3 (KS3)" evidence="9">
    <location>
        <begin position="27"/>
        <end position="443"/>
    </location>
</feature>
<dbReference type="Pfam" id="PF21089">
    <property type="entry name" value="PKS_DH_N"/>
    <property type="match status" value="2"/>
</dbReference>
<dbReference type="InterPro" id="IPR036291">
    <property type="entry name" value="NAD(P)-bd_dom_sf"/>
</dbReference>
<dbReference type="InterPro" id="IPR020807">
    <property type="entry name" value="PKS_DH"/>
</dbReference>
<dbReference type="Pfam" id="PF00109">
    <property type="entry name" value="ketoacyl-synt"/>
    <property type="match status" value="3"/>
</dbReference>
<dbReference type="SUPFAM" id="SSF53901">
    <property type="entry name" value="Thiolase-like"/>
    <property type="match status" value="3"/>
</dbReference>
<dbReference type="FunFam" id="1.10.1200.10:FF:000007">
    <property type="entry name" value="Probable polyketide synthase pks17"/>
    <property type="match status" value="1"/>
</dbReference>
<dbReference type="SMART" id="SM00826">
    <property type="entry name" value="PKS_DH"/>
    <property type="match status" value="2"/>
</dbReference>
<feature type="compositionally biased region" description="Polar residues" evidence="7">
    <location>
        <begin position="1"/>
        <end position="13"/>
    </location>
</feature>
<feature type="domain" description="Carrier" evidence="8">
    <location>
        <begin position="2493"/>
        <end position="2568"/>
    </location>
</feature>
<dbReference type="PROSITE" id="PS00606">
    <property type="entry name" value="KS3_1"/>
    <property type="match status" value="2"/>
</dbReference>
<evidence type="ECO:0000313" key="11">
    <source>
        <dbReference type="EMBL" id="TYK43958.1"/>
    </source>
</evidence>
<feature type="compositionally biased region" description="Polar residues" evidence="7">
    <location>
        <begin position="3585"/>
        <end position="3606"/>
    </location>
</feature>
<dbReference type="InterPro" id="IPR032821">
    <property type="entry name" value="PKS_assoc"/>
</dbReference>
<dbReference type="InterPro" id="IPR020841">
    <property type="entry name" value="PKS_Beta-ketoAc_synthase_dom"/>
</dbReference>
<dbReference type="InterPro" id="IPR055123">
    <property type="entry name" value="SpnB-like_Rossmann"/>
</dbReference>
<feature type="domain" description="Ketosynthase family 3 (KS3)" evidence="9">
    <location>
        <begin position="2591"/>
        <end position="3017"/>
    </location>
</feature>
<dbReference type="FunFam" id="3.40.47.10:FF:000019">
    <property type="entry name" value="Polyketide synthase type I"/>
    <property type="match status" value="3"/>
</dbReference>
<dbReference type="SMART" id="SM01294">
    <property type="entry name" value="PKS_PP_betabranch"/>
    <property type="match status" value="2"/>
</dbReference>
<keyword evidence="1" id="KW-0596">Phosphopantetheine</keyword>
<dbReference type="PROSITE" id="PS52019">
    <property type="entry name" value="PKS_MFAS_DH"/>
    <property type="match status" value="2"/>
</dbReference>
<dbReference type="InterPro" id="IPR042104">
    <property type="entry name" value="PKS_dehydratase_sf"/>
</dbReference>
<dbReference type="InterPro" id="IPR049551">
    <property type="entry name" value="PKS_DH_C"/>
</dbReference>
<keyword evidence="12" id="KW-1185">Reference proteome</keyword>
<keyword evidence="5" id="KW-0012">Acyltransferase</keyword>
<dbReference type="InterPro" id="IPR014030">
    <property type="entry name" value="Ketoacyl_synth_N"/>
</dbReference>
<evidence type="ECO:0000256" key="6">
    <source>
        <dbReference type="PROSITE-ProRule" id="PRU01363"/>
    </source>
</evidence>
<dbReference type="GO" id="GO:0031177">
    <property type="term" value="F:phosphopantetheine binding"/>
    <property type="evidence" value="ECO:0007669"/>
    <property type="project" value="InterPro"/>
</dbReference>
<dbReference type="InterPro" id="IPR036736">
    <property type="entry name" value="ACP-like_sf"/>
</dbReference>
<dbReference type="InterPro" id="IPR016035">
    <property type="entry name" value="Acyl_Trfase/lysoPLipase"/>
</dbReference>
<dbReference type="InterPro" id="IPR014031">
    <property type="entry name" value="Ketoacyl_synth_C"/>
</dbReference>
<dbReference type="InterPro" id="IPR009081">
    <property type="entry name" value="PP-bd_ACP"/>
</dbReference>
<name>A0A5D3F7P3_9ACTN</name>
<feature type="region of interest" description="N-terminal hotdog fold" evidence="6">
    <location>
        <begin position="1757"/>
        <end position="1880"/>
    </location>
</feature>
<dbReference type="EMBL" id="VSRQ01000009">
    <property type="protein sequence ID" value="TYK43958.1"/>
    <property type="molecule type" value="Genomic_DNA"/>
</dbReference>
<accession>A0A5D3F7P3</accession>
<dbReference type="SMART" id="SM00823">
    <property type="entry name" value="PKS_PP"/>
    <property type="match status" value="2"/>
</dbReference>
<dbReference type="FunFam" id="3.40.366.10:FF:000002">
    <property type="entry name" value="Probable polyketide synthase 2"/>
    <property type="match status" value="1"/>
</dbReference>
<dbReference type="GO" id="GO:0005737">
    <property type="term" value="C:cytoplasm"/>
    <property type="evidence" value="ECO:0007669"/>
    <property type="project" value="TreeGrafter"/>
</dbReference>
<evidence type="ECO:0000259" key="9">
    <source>
        <dbReference type="PROSITE" id="PS52004"/>
    </source>
</evidence>
<keyword evidence="3" id="KW-0808">Transferase</keyword>
<dbReference type="Proteomes" id="UP000323505">
    <property type="component" value="Unassembled WGS sequence"/>
</dbReference>
<dbReference type="InterPro" id="IPR018201">
    <property type="entry name" value="Ketoacyl_synth_AS"/>
</dbReference>
<comment type="caution">
    <text evidence="11">The sequence shown here is derived from an EMBL/GenBank/DDBJ whole genome shotgun (WGS) entry which is preliminary data.</text>
</comment>
<feature type="domain" description="Carrier" evidence="8">
    <location>
        <begin position="791"/>
        <end position="866"/>
    </location>
</feature>
<feature type="domain" description="Ketosynthase family 3 (KS3)" evidence="9">
    <location>
        <begin position="881"/>
        <end position="1306"/>
    </location>
</feature>
<dbReference type="GO" id="GO:0071770">
    <property type="term" value="P:DIM/DIP cell wall layer assembly"/>
    <property type="evidence" value="ECO:0007669"/>
    <property type="project" value="TreeGrafter"/>
</dbReference>
<dbReference type="Gene3D" id="3.40.50.720">
    <property type="entry name" value="NAD(P)-binding Rossmann-like Domain"/>
    <property type="match status" value="1"/>
</dbReference>
<dbReference type="SUPFAM" id="SSF47336">
    <property type="entry name" value="ACP-like"/>
    <property type="match status" value="2"/>
</dbReference>
<dbReference type="InterPro" id="IPR050091">
    <property type="entry name" value="PKS_NRPS_Biosynth_Enz"/>
</dbReference>
<dbReference type="SUPFAM" id="SSF52151">
    <property type="entry name" value="FabD/lysophospholipase-like"/>
    <property type="match status" value="3"/>
</dbReference>
<dbReference type="PANTHER" id="PTHR43775">
    <property type="entry name" value="FATTY ACID SYNTHASE"/>
    <property type="match status" value="1"/>
</dbReference>
<keyword evidence="4" id="KW-0511">Multifunctional enzyme</keyword>
<dbReference type="InterPro" id="IPR006162">
    <property type="entry name" value="Ppantetheine_attach_site"/>
</dbReference>
<comment type="caution">
    <text evidence="6">Lacks conserved residue(s) required for the propagation of feature annotation.</text>
</comment>
<evidence type="ECO:0000256" key="7">
    <source>
        <dbReference type="SAM" id="MobiDB-lite"/>
    </source>
</evidence>
<dbReference type="Gene3D" id="1.10.1200.10">
    <property type="entry name" value="ACP-like"/>
    <property type="match status" value="2"/>
</dbReference>
<dbReference type="InterPro" id="IPR016036">
    <property type="entry name" value="Malonyl_transacylase_ACP-bd"/>
</dbReference>
<dbReference type="Gene3D" id="3.40.366.10">
    <property type="entry name" value="Malonyl-Coenzyme A Acyl Carrier Protein, domain 2"/>
    <property type="match status" value="3"/>
</dbReference>
<dbReference type="PROSITE" id="PS52004">
    <property type="entry name" value="KS3_2"/>
    <property type="match status" value="3"/>
</dbReference>
<dbReference type="RefSeq" id="WP_148767062.1">
    <property type="nucleotide sequence ID" value="NZ_VSRQ01000009.1"/>
</dbReference>
<evidence type="ECO:0000256" key="4">
    <source>
        <dbReference type="ARBA" id="ARBA00023268"/>
    </source>
</evidence>
<dbReference type="GO" id="GO:0006633">
    <property type="term" value="P:fatty acid biosynthetic process"/>
    <property type="evidence" value="ECO:0007669"/>
    <property type="project" value="InterPro"/>
</dbReference>
<dbReference type="InterPro" id="IPR013968">
    <property type="entry name" value="PKS_KR"/>
</dbReference>
<feature type="region of interest" description="Disordered" evidence="7">
    <location>
        <begin position="1"/>
        <end position="23"/>
    </location>
</feature>
<feature type="domain" description="PKS/mFAS DH" evidence="10">
    <location>
        <begin position="1757"/>
        <end position="2028"/>
    </location>
</feature>
<dbReference type="SMART" id="SM00822">
    <property type="entry name" value="PKS_KR"/>
    <property type="match status" value="1"/>
</dbReference>
<dbReference type="CDD" id="cd08956">
    <property type="entry name" value="KR_3_FAS_SDR_x"/>
    <property type="match status" value="1"/>
</dbReference>
<proteinExistence type="predicted"/>
<dbReference type="InterPro" id="IPR049900">
    <property type="entry name" value="PKS_mFAS_DH"/>
</dbReference>
<dbReference type="Pfam" id="PF00698">
    <property type="entry name" value="Acyl_transf_1"/>
    <property type="match status" value="3"/>
</dbReference>
<dbReference type="InterPro" id="IPR014043">
    <property type="entry name" value="Acyl_transferase_dom"/>
</dbReference>
<sequence>MPSQSGTSQSGRAQSGRAPSGVPAADREAVAIIGMACRLPGAPSPAAYWRLLRAGADAVTEVPTGRWPADAPGLDRPGVRYGAFLDRVDEFDPGFFGISPREAAAMDPQQRLTLELAWEALEDAGIVPASLRDSGTGVFVGAMSNDFASLVQGPDAINAHTLTGVQRGIIANRVSYALGLRGPSLTVDSAQASALVAVHLAAESLWTGQADLALAGGVDLNLVPGGAVTVAEFGALSPDGRCHTFDARANGYVRGEGGGVVALKLLSRAVEDGDDVRAVILGSAVNNDGATEGLTVPSAAAQADAIRLACRRAGIDPGTLQYVELHGTGTPVGDPLEAAGLATALGDATRRPPVAVGSAKTNVGHLEAAAGIAGLIKAVLSIRHREVPASLNFETPNPRIDLDALGLRVQTETGPWARPGERLLAGVSSFGMGGTNCHVVLSDPPPVPVARDSGPVPVEAVPIVPWTLSGRTSAALRAQAERLRELSLDRPEDAADVGWTLATARTHFEHRAVALGADRDELLARLDAIAAGTDSTGVVRGETGDDTGRVVLLFPESSDGARWDVAARDLLGSSAVFRERIDECAAVLDPLTGWSLLDVLTGEPGAPDADDAAVAEPVLFAAMVALAGVWERLGVRPDAVLGRGAGRLAADCVAGALTLDDAARLVVSGRGDAADAVPFEDAVRALVQDGHGTFVEVSPHPVLSGIVRGVSASSVVVGSLRRGTGSWTALLEAMAELHVHGAPVNWAAVFAGRRPRRVGLPTYAFQRERYWPDGEPAPAPVAPTSGAAEPGELLGLVRAHAADVLGHATADRVDTRRTFKDLGVDSTLAVELSERLADATGLPLPATAVYDHPTPAKLAGHLRDALASGGPVAVTAATAADEPIAIVGMGCRYPGGVSSPADLWRLVADGVDAITGFPDDRGWDVDALYSPEPGVPGRTYSRHGGFLDGADRFDAAFFGISPREAAAMDPQQRVLLEVAWETLERAGIDPLSLNGTATGVFVGATAQEYGPRLHESPEDVGGYLLTGNTASIASGRIAFTLGLEGPAVTVDTACSSSLVAIHQAAQALRQGDCALALAGGVTVMATPGMFVEFSRQRGLASDGRCKAFSAQADGTGWSEGAGMLLLERLSDAQRNGHHVVAVIRGSAINQDGASNGLTAPNGPSQQRVIRQALANARLSGSDVDVVEAHGTGTTLGDPIEAHALIATYGQRDAERPLWLGSLKSNIGHAQAAAGVGGIIKMVQAMQHGLLPRTLHAEEPSPHIDWAGGAVQLLTDATPWPESGRPRRAAVSSFGISGTNAHVIIEHTPVAVPQAGASSPLLLSGRTETAVRAQAQRLHDALTGAVEPNVSGVASALATARATFDHRAAVTGESRGELLEGLRALASGQAPVRHVAGSGKLAYLLTGQGSQRAQMGRELYDAYPVFAEALDETIRHLDPYLPHPLKPTLFAAPDSPQNHLLHQTLYTQTSLFALQVALHRLLQTYGVAPDYLLGHSLGELTAAHLSGILTLPDAATLITTRAKLMQQLPSGGAMLAVEASDQEIRPLLGDGDGVSIAAVNGPRSTVLSGDTDTVQAIGAALAERGLKTHKLRVSHAFHSPHMDAMLDEFRQVAESLEYRQPEIPIVSNLTGNIAGSEITTPDYWVRHVRQAVRFHQGAQTLHREGVTAYLELGPDAVLSALVRDALPDAAAVPVLRRDRAEAATLTSALAHLHVAGASVDWTSHFPSARPSDVPTYPFERQHYWLDAPSSGGAGADAHPLLGAETALADDRTAFTGRISRRTHRWVADHTVAETVLLPGTAIVEIVLEAARRTGLDRIDELVLHAPLPVPDGAGVDVQLIVAAPSAGGAREFSVHSRPVPGEGMPWTRHATGTFGEATDAVPDGLGPWPPNHAERLDPDGLYDTLADRGLEYGPAFRVLRDGWRDGDDVFAEVALSPEQEATAGRFNVHPALFDGVLHAALGVDGTSSLRLPFSWTGVQLHGTGVSASRAKVTRTGPDTVTLTMTDDTGAPVVSVAGLTLLAASADRISAAANANGTSLFEVRWPVIDVGGVPAEGWAAVGAALAEAAPDGGVHDDLASLADGGAVPGVVAVALASDVDDPTEAVRAYARRALDLVREWLGDDRFASSRLAVVTRGAVSTGDGGPADPAAAACWGLVRSAQSENPDRIVLVDVDGRPASYRALPAVLAGDEPQVALRDGRAHVPRLARTTVTAGGRALDPDGTVLVTGGTGGLGRLVARHLVERHGVRRLLLASRRGPDADGATELAAELSALDADVAFAACDAADPSALAGLVAAVPAAHPLTAVVHAAGVLDDGVVTGLTGERLDAVLRPKATAAWHLHALTRDLDLAAFVLFSSIAGTIGSPGQGNYAAANASLDALAQHRRDLGLPAVSIGWGLWDGGMADGLEDAEKARWSRGGVVPLPADEGLALLDAVLGGDRASVVAARLDLAALGRAGTPGPLLRDLVRSPVRSRAKGGTSLRGLDGLTDAERRARVLDLVRTSTAAVLGHGRADDIDTERAFKELGFDSLTAVELRNSLNAATGLSLPTTLLFDHPRPGALADHIVGELSGGGDAEARAAVPSGTPGPAADDDPIVIVGMGCRYPGDVRSPEALWRLVADGADVISGFPDDRGWNLDELYDPDPDRTGTSYTRQGGFLYDAADFDPAFFGISPREALAIDPQQRILLEVAWDTLERAGIAPGTLRGSRTGVFTGIMYDDYGSRLNPAPGEFEGYVGSGSMPSVASGRLSYTYGFEGPAVSVDTACSSSLVALHLAAQALRNGECDLALAGGVTVMATPTTFVEFSRQRALATDGRCKAFSAQADGTGWGEGAGLLLLERLSDARNNGHRILAVVRGSAVNQDGASNGLTAPNGPSQQRVIRQALANARLTGGDVDVVEAHGTGTTLGDPIEAQALIATYGRRRDAENPLWLGSLKSNIGHTQAAAGVGGIIKMVQAMQHGLLPRTLHAEEPSPHIDWSGGTVQLLNHPMPWPDTDHPRRAAVSSFGISGTNAHVIIEQAPSVEAARVDGAGSDEPLPWVLSAKSEEALRSHAARLHEHVSARPELEAADVAYTLAATRTKFDHRAVVGGETRNDLLAGLHALASGQAPVRHIAGSEKLAFLLTGQGSQRPGMGRGLYDAYPVFAEALDETIRHLDPHLPHPLKPILFAAPDNPQNHLLHQTLYTQTSLFALQTALHRLLQTYGITPDYLLGHSLGELTAAHLSGILTLPDAATLITTRAKLMQQLPSGGAMVSIRAGEDDVIATLRGDVSIAAVNGPRSTVISGDAETVQAIAAEWKERGVKTHRLRVSHAFHSPHMDAMLDEFRQVAETLEYRQPEISIVSNLTGNIAGPEITTPDYWVRHVRQAVRFHQGAQTLHREGVTTYLELGPDAVLTALARTAVADADPEADAVMLPLLRPGRSEPGTLLAALAHVRADAERPAALPAGGRGVDLPTYPFERRRYWLEAPAATGSATGLGLDPAGHPLLATATELPGGGRLLTGRISLDAQPWLADHTIMDEVLLPGTALVELAMHAASLTGCDEIEEFVLHTLVTFDARGAVLLHVAVGPADETGRRSVTVRSRGENDTSWTQNAEGTLATTSAREPVA</sequence>
<dbReference type="GO" id="GO:0004312">
    <property type="term" value="F:fatty acid synthase activity"/>
    <property type="evidence" value="ECO:0007669"/>
    <property type="project" value="TreeGrafter"/>
</dbReference>
<dbReference type="SUPFAM" id="SSF55048">
    <property type="entry name" value="Probable ACP-binding domain of malonyl-CoA ACP transacylase"/>
    <property type="match status" value="2"/>
</dbReference>
<feature type="region of interest" description="C-terminal hotdog fold" evidence="6">
    <location>
        <begin position="1892"/>
        <end position="2028"/>
    </location>
</feature>